<comment type="subcellular location">
    <subcellularLocation>
        <location evidence="9">Cytoplasm</location>
    </subcellularLocation>
</comment>
<keyword evidence="2 9" id="KW-0963">Cytoplasm</keyword>
<feature type="binding site" evidence="9">
    <location>
        <position position="296"/>
    </location>
    <ligand>
        <name>[4Fe-4S] cluster</name>
        <dbReference type="ChEBI" id="CHEBI:49883"/>
        <label>1</label>
    </ligand>
</feature>
<dbReference type="Pfam" id="PF08331">
    <property type="entry name" value="QueG_DUF1730"/>
    <property type="match status" value="1"/>
</dbReference>
<keyword evidence="9" id="KW-0170">Cobalt</keyword>
<name>A0A1T0CIE0_9GAMM</name>
<feature type="binding site" evidence="9">
    <location>
        <position position="89"/>
    </location>
    <ligand>
        <name>cob(II)alamin</name>
        <dbReference type="ChEBI" id="CHEBI:16304"/>
    </ligand>
</feature>
<accession>A0A1T0CIE0</accession>
<evidence type="ECO:0000256" key="7">
    <source>
        <dbReference type="ARBA" id="ARBA00023004"/>
    </source>
</evidence>
<evidence type="ECO:0000256" key="4">
    <source>
        <dbReference type="ARBA" id="ARBA00022723"/>
    </source>
</evidence>
<evidence type="ECO:0000256" key="2">
    <source>
        <dbReference type="ARBA" id="ARBA00022490"/>
    </source>
</evidence>
<comment type="pathway">
    <text evidence="9">tRNA modification; tRNA-queuosine biosynthesis.</text>
</comment>
<feature type="binding site" evidence="9">
    <location>
        <begin position="289"/>
        <end position="290"/>
    </location>
    <ligand>
        <name>cob(II)alamin</name>
        <dbReference type="ChEBI" id="CHEBI:16304"/>
    </ligand>
</feature>
<dbReference type="Proteomes" id="UP000189800">
    <property type="component" value="Unassembled WGS sequence"/>
</dbReference>
<evidence type="ECO:0000256" key="6">
    <source>
        <dbReference type="ARBA" id="ARBA00023002"/>
    </source>
</evidence>
<proteinExistence type="inferred from homology"/>
<feature type="region of interest" description="Disordered" evidence="10">
    <location>
        <begin position="1"/>
        <end position="26"/>
    </location>
</feature>
<feature type="binding site" evidence="9">
    <location>
        <position position="289"/>
    </location>
    <ligand>
        <name>[4Fe-4S] cluster</name>
        <dbReference type="ChEBI" id="CHEBI:49883"/>
        <label>2</label>
    </ligand>
</feature>
<comment type="caution">
    <text evidence="12">The sequence shown here is derived from an EMBL/GenBank/DDBJ whole genome shotgun (WGS) entry which is preliminary data.</text>
</comment>
<evidence type="ECO:0000256" key="5">
    <source>
        <dbReference type="ARBA" id="ARBA00022785"/>
    </source>
</evidence>
<evidence type="ECO:0000256" key="1">
    <source>
        <dbReference type="ARBA" id="ARBA00022485"/>
    </source>
</evidence>
<organism evidence="12 13">
    <name type="scientific">Moraxella pluranimalium</name>
    <dbReference type="NCBI Taxonomy" id="470453"/>
    <lineage>
        <taxon>Bacteria</taxon>
        <taxon>Pseudomonadati</taxon>
        <taxon>Pseudomonadota</taxon>
        <taxon>Gammaproteobacteria</taxon>
        <taxon>Moraxellales</taxon>
        <taxon>Moraxellaceae</taxon>
        <taxon>Moraxella</taxon>
    </lineage>
</organism>
<dbReference type="PANTHER" id="PTHR30002:SF4">
    <property type="entry name" value="EPOXYQUEUOSINE REDUCTASE"/>
    <property type="match status" value="1"/>
</dbReference>
<dbReference type="NCBIfam" id="TIGR00276">
    <property type="entry name" value="tRNA epoxyqueuosine(34) reductase QueG"/>
    <property type="match status" value="1"/>
</dbReference>
<feature type="binding site" evidence="9">
    <location>
        <position position="203"/>
    </location>
    <ligand>
        <name>cob(II)alamin</name>
        <dbReference type="ChEBI" id="CHEBI:16304"/>
    </ligand>
</feature>
<dbReference type="PROSITE" id="PS51379">
    <property type="entry name" value="4FE4S_FER_2"/>
    <property type="match status" value="1"/>
</dbReference>
<dbReference type="GO" id="GO:0046872">
    <property type="term" value="F:metal ion binding"/>
    <property type="evidence" value="ECO:0007669"/>
    <property type="project" value="UniProtKB-KW"/>
</dbReference>
<comment type="function">
    <text evidence="9">Catalyzes the conversion of epoxyqueuosine (oQ) to queuosine (Q), which is a hypermodified base found in the wobble positions of tRNA(Asp), tRNA(Asn), tRNA(His) and tRNA(Tyr).</text>
</comment>
<dbReference type="UniPathway" id="UPA00392"/>
<dbReference type="AlphaFoldDB" id="A0A1T0CIE0"/>
<feature type="binding site" evidence="9">
    <location>
        <position position="264"/>
    </location>
    <ligand>
        <name>cob(II)alamin</name>
        <dbReference type="ChEBI" id="CHEBI:16304"/>
    </ligand>
</feature>
<dbReference type="GO" id="GO:0051539">
    <property type="term" value="F:4 iron, 4 sulfur cluster binding"/>
    <property type="evidence" value="ECO:0007669"/>
    <property type="project" value="UniProtKB-KW"/>
</dbReference>
<feature type="binding site" evidence="9">
    <location>
        <position position="214"/>
    </location>
    <ligand>
        <name>cob(II)alamin</name>
        <dbReference type="ChEBI" id="CHEBI:16304"/>
    </ligand>
</feature>
<evidence type="ECO:0000256" key="8">
    <source>
        <dbReference type="ARBA" id="ARBA00023014"/>
    </source>
</evidence>
<dbReference type="GO" id="GO:0052693">
    <property type="term" value="F:epoxyqueuosine reductase activity"/>
    <property type="evidence" value="ECO:0007669"/>
    <property type="project" value="UniProtKB-UniRule"/>
</dbReference>
<dbReference type="EC" id="1.17.99.6" evidence="9"/>
<feature type="binding site" evidence="9">
    <location>
        <position position="262"/>
    </location>
    <ligand>
        <name>[4Fe-4S] cluster</name>
        <dbReference type="ChEBI" id="CHEBI:49883"/>
        <label>2</label>
    </ligand>
</feature>
<dbReference type="InterPro" id="IPR004453">
    <property type="entry name" value="QueG"/>
</dbReference>
<evidence type="ECO:0000313" key="13">
    <source>
        <dbReference type="Proteomes" id="UP000189800"/>
    </source>
</evidence>
<evidence type="ECO:0000256" key="3">
    <source>
        <dbReference type="ARBA" id="ARBA00022694"/>
    </source>
</evidence>
<feature type="binding site" evidence="9">
    <location>
        <position position="236"/>
    </location>
    <ligand>
        <name>[4Fe-4S] cluster</name>
        <dbReference type="ChEBI" id="CHEBI:49883"/>
        <label>1</label>
    </ligand>
</feature>
<feature type="binding site" evidence="9">
    <location>
        <position position="246"/>
    </location>
    <ligand>
        <name>[4Fe-4S] cluster</name>
        <dbReference type="ChEBI" id="CHEBI:49883"/>
        <label>2</label>
    </ligand>
</feature>
<dbReference type="InterPro" id="IPR017896">
    <property type="entry name" value="4Fe4S_Fe-S-bd"/>
</dbReference>
<dbReference type="GO" id="GO:0008616">
    <property type="term" value="P:tRNA queuosine(34) biosynthetic process"/>
    <property type="evidence" value="ECO:0007669"/>
    <property type="project" value="UniProtKB-UniRule"/>
</dbReference>
<keyword evidence="8 9" id="KW-0411">Iron-sulfur</keyword>
<sequence>MHSRSIAMTKPSPPPSSSQPSRIDSTTLPDVDDVKDWIRAKACELGFADCGFLSVHHPLFAEQTQALKAWLNQGLYGTLDFMHDNHELRANPHQLVDGAKTIISVRMDYLHTLPAPRRIEDNERPNHAIIARYARGRDYHKTVRQQLKKLARAIESELPNWTHLSIGADKPFVFRPFSDSAPIFERPIADAAGLGWTGKHTLLINRQAGSFFNLGELFISLDLMGDTESHPVKVHCGSCTACIDICPTQAIIAPHTLDAGACISYLTIEHKGSIDVKYRKAIGNRIFGCDDCQLICPWNRYAKIATVADYAPRHGLDEVRLLDVWAWDEDEFMAKTEGSPLRRTGYLNLLRNTAIALGNSQPDDTAKIDTITALQSRLGMDAMLDEHIYWAIDELTAAHDA</sequence>
<dbReference type="OrthoDB" id="9784571at2"/>
<feature type="binding site" evidence="9">
    <location>
        <position position="271"/>
    </location>
    <ligand>
        <name>tRNA</name>
        <dbReference type="ChEBI" id="CHEBI:17843"/>
    </ligand>
</feature>
<feature type="binding site" evidence="9">
    <location>
        <position position="242"/>
    </location>
    <ligand>
        <name>[4Fe-4S] cluster</name>
        <dbReference type="ChEBI" id="CHEBI:49883"/>
        <label>1</label>
    </ligand>
</feature>
<keyword evidence="9" id="KW-0846">Cobalamin</keyword>
<feature type="binding site" evidence="9">
    <location>
        <position position="179"/>
    </location>
    <ligand>
        <name>cob(II)alamin</name>
        <dbReference type="ChEBI" id="CHEBI:16304"/>
    </ligand>
</feature>
<comment type="cofactor">
    <cofactor evidence="9">
        <name>cob(II)alamin</name>
        <dbReference type="ChEBI" id="CHEBI:16304"/>
    </cofactor>
</comment>
<feature type="binding site" evidence="9">
    <location>
        <position position="292"/>
    </location>
    <ligand>
        <name>[4Fe-4S] cluster</name>
        <dbReference type="ChEBI" id="CHEBI:49883"/>
        <label>2</label>
    </ligand>
</feature>
<dbReference type="InterPro" id="IPR017900">
    <property type="entry name" value="4Fe4S_Fe_S_CS"/>
</dbReference>
<dbReference type="InterPro" id="IPR013542">
    <property type="entry name" value="QueG_DUF1730"/>
</dbReference>
<keyword evidence="7 9" id="KW-0408">Iron</keyword>
<feature type="domain" description="4Fe-4S ferredoxin-type" evidence="11">
    <location>
        <begin position="225"/>
        <end position="256"/>
    </location>
</feature>
<evidence type="ECO:0000259" key="11">
    <source>
        <dbReference type="PROSITE" id="PS51379"/>
    </source>
</evidence>
<dbReference type="GO" id="GO:0005737">
    <property type="term" value="C:cytoplasm"/>
    <property type="evidence" value="ECO:0007669"/>
    <property type="project" value="UniProtKB-SubCell"/>
</dbReference>
<dbReference type="EMBL" id="MUYU01000029">
    <property type="protein sequence ID" value="OOS22094.1"/>
    <property type="molecule type" value="Genomic_DNA"/>
</dbReference>
<keyword evidence="1 9" id="KW-0004">4Fe-4S</keyword>
<evidence type="ECO:0000256" key="9">
    <source>
        <dbReference type="HAMAP-Rule" id="MF_00916"/>
    </source>
</evidence>
<feature type="binding site" evidence="9">
    <location>
        <position position="197"/>
    </location>
    <ligand>
        <name>cob(II)alamin</name>
        <dbReference type="ChEBI" id="CHEBI:16304"/>
    </ligand>
</feature>
<comment type="subunit">
    <text evidence="9">Monomer.</text>
</comment>
<dbReference type="PANTHER" id="PTHR30002">
    <property type="entry name" value="EPOXYQUEUOSINE REDUCTASE"/>
    <property type="match status" value="1"/>
</dbReference>
<keyword evidence="5 9" id="KW-0671">Queuosine biosynthesis</keyword>
<dbReference type="STRING" id="470453.B0680_09655"/>
<reference evidence="12 13" key="1">
    <citation type="submission" date="2017-02" db="EMBL/GenBank/DDBJ databases">
        <title>Draft genome sequence of Moraxella pluranimalium CCUG 54913T type strain.</title>
        <authorList>
            <person name="Salva-Serra F."/>
            <person name="Engstrom-Jakobsson H."/>
            <person name="Thorell K."/>
            <person name="Jaen-Luchoro D."/>
            <person name="Gonzales-Siles L."/>
            <person name="Karlsson R."/>
            <person name="Yazdan S."/>
            <person name="Boulund F."/>
            <person name="Johnning A."/>
            <person name="Engstrand L."/>
            <person name="Kristiansson E."/>
            <person name="Moore E."/>
        </authorList>
    </citation>
    <scope>NUCLEOTIDE SEQUENCE [LARGE SCALE GENOMIC DNA]</scope>
    <source>
        <strain evidence="12 13">CCUG 54913</strain>
    </source>
</reference>
<dbReference type="GO" id="GO:0031419">
    <property type="term" value="F:cobalamin binding"/>
    <property type="evidence" value="ECO:0007669"/>
    <property type="project" value="UniProtKB-KW"/>
</dbReference>
<dbReference type="Pfam" id="PF13484">
    <property type="entry name" value="Fer4_16"/>
    <property type="match status" value="1"/>
</dbReference>
<comment type="cofactor">
    <cofactor evidence="9">
        <name>[4Fe-4S] cluster</name>
        <dbReference type="ChEBI" id="CHEBI:49883"/>
    </cofactor>
    <text evidence="9">Binds 2 [4Fe-4S] clusters per monomer.</text>
</comment>
<keyword evidence="3 9" id="KW-0819">tRNA processing</keyword>
<comment type="caution">
    <text evidence="9">Lacks conserved residue(s) required for the propagation of feature annotation.</text>
</comment>
<evidence type="ECO:0000313" key="12">
    <source>
        <dbReference type="EMBL" id="OOS22094.1"/>
    </source>
</evidence>
<keyword evidence="4 9" id="KW-0479">Metal-binding</keyword>
<protein>
    <recommendedName>
        <fullName evidence="9">Epoxyqueuosine reductase</fullName>
        <ecNumber evidence="9">1.17.99.6</ecNumber>
    </recommendedName>
    <alternativeName>
        <fullName evidence="9">Queuosine biosynthesis protein QueG</fullName>
    </alternativeName>
</protein>
<evidence type="ECO:0000256" key="10">
    <source>
        <dbReference type="SAM" id="MobiDB-lite"/>
    </source>
</evidence>
<feature type="binding site" evidence="9">
    <location>
        <position position="239"/>
    </location>
    <ligand>
        <name>[4Fe-4S] cluster</name>
        <dbReference type="ChEBI" id="CHEBI:49883"/>
        <label>1</label>
    </ligand>
</feature>
<dbReference type="PROSITE" id="PS00198">
    <property type="entry name" value="4FE4S_FER_1"/>
    <property type="match status" value="1"/>
</dbReference>
<keyword evidence="13" id="KW-1185">Reference proteome</keyword>
<gene>
    <name evidence="9" type="primary">queG</name>
    <name evidence="12" type="ORF">B0680_09655</name>
</gene>
<dbReference type="HAMAP" id="MF_00916">
    <property type="entry name" value="QueG"/>
    <property type="match status" value="1"/>
</dbReference>
<keyword evidence="6 9" id="KW-0560">Oxidoreductase</keyword>
<comment type="similarity">
    <text evidence="9">Belongs to the QueG family.</text>
</comment>
<comment type="catalytic activity">
    <reaction evidence="9">
        <text>epoxyqueuosine(34) in tRNA + AH2 = queuosine(34) in tRNA + A + H2O</text>
        <dbReference type="Rhea" id="RHEA:32159"/>
        <dbReference type="Rhea" id="RHEA-COMP:18571"/>
        <dbReference type="Rhea" id="RHEA-COMP:18582"/>
        <dbReference type="ChEBI" id="CHEBI:13193"/>
        <dbReference type="ChEBI" id="CHEBI:15377"/>
        <dbReference type="ChEBI" id="CHEBI:17499"/>
        <dbReference type="ChEBI" id="CHEBI:194431"/>
        <dbReference type="ChEBI" id="CHEBI:194443"/>
        <dbReference type="EC" id="1.17.99.6"/>
    </reaction>
</comment>
<dbReference type="SUPFAM" id="SSF54862">
    <property type="entry name" value="4Fe-4S ferredoxins"/>
    <property type="match status" value="1"/>
</dbReference>
<feature type="active site" description="Proton donor" evidence="9">
    <location>
        <position position="179"/>
    </location>
</feature>